<feature type="domain" description="KTSC" evidence="1">
    <location>
        <begin position="8"/>
        <end position="66"/>
    </location>
</feature>
<evidence type="ECO:0000259" key="1">
    <source>
        <dbReference type="Pfam" id="PF13619"/>
    </source>
</evidence>
<reference evidence="2" key="1">
    <citation type="submission" date="2023-02" db="EMBL/GenBank/DDBJ databases">
        <title>The sequence of Aeromonas allosaccharophila K520.</title>
        <authorList>
            <person name="Luo X."/>
        </authorList>
    </citation>
    <scope>NUCLEOTIDE SEQUENCE</scope>
    <source>
        <strain evidence="2">K520</strain>
    </source>
</reference>
<dbReference type="Pfam" id="PF13619">
    <property type="entry name" value="KTSC"/>
    <property type="match status" value="1"/>
</dbReference>
<accession>A0AAX3NZA4</accession>
<dbReference type="Proteomes" id="UP001213721">
    <property type="component" value="Chromosome"/>
</dbReference>
<dbReference type="EMBL" id="CP118988">
    <property type="protein sequence ID" value="WED78390.1"/>
    <property type="molecule type" value="Genomic_DNA"/>
</dbReference>
<organism evidence="2 3">
    <name type="scientific">Aeromonas allosaccharophila</name>
    <dbReference type="NCBI Taxonomy" id="656"/>
    <lineage>
        <taxon>Bacteria</taxon>
        <taxon>Pseudomonadati</taxon>
        <taxon>Pseudomonadota</taxon>
        <taxon>Gammaproteobacteria</taxon>
        <taxon>Aeromonadales</taxon>
        <taxon>Aeromonadaceae</taxon>
        <taxon>Aeromonas</taxon>
    </lineage>
</organism>
<protein>
    <submittedName>
        <fullName evidence="2">KTSC domain-containing protein</fullName>
    </submittedName>
</protein>
<dbReference type="InterPro" id="IPR025309">
    <property type="entry name" value="KTSC_dom"/>
</dbReference>
<evidence type="ECO:0000313" key="3">
    <source>
        <dbReference type="Proteomes" id="UP001213721"/>
    </source>
</evidence>
<name>A0AAX3NZA4_9GAMM</name>
<proteinExistence type="predicted"/>
<dbReference type="AlphaFoldDB" id="A0AAX3NZA4"/>
<evidence type="ECO:0000313" key="2">
    <source>
        <dbReference type="EMBL" id="WED78390.1"/>
    </source>
</evidence>
<sequence>MTEWIDVNSTAIRRIGYDAESTQMFIDFEESIPVYTFYNVPEPIFRSFVTARSVGQYYHQYIKGRYTN</sequence>
<dbReference type="RefSeq" id="WP_139478125.1">
    <property type="nucleotide sequence ID" value="NZ_CP118988.1"/>
</dbReference>
<gene>
    <name evidence="2" type="ORF">PYU98_09280</name>
</gene>